<accession>A0A8H6QN29</accession>
<keyword evidence="1" id="KW-0812">Transmembrane</keyword>
<dbReference type="AlphaFoldDB" id="A0A8H6QN29"/>
<protein>
    <submittedName>
        <fullName evidence="2">Uncharacterized protein</fullName>
    </submittedName>
</protein>
<dbReference type="Proteomes" id="UP000641853">
    <property type="component" value="Unassembled WGS sequence"/>
</dbReference>
<comment type="caution">
    <text evidence="2">The sequence shown here is derived from an EMBL/GenBank/DDBJ whole genome shotgun (WGS) entry which is preliminary data.</text>
</comment>
<keyword evidence="3" id="KW-1185">Reference proteome</keyword>
<keyword evidence="1" id="KW-0472">Membrane</keyword>
<feature type="transmembrane region" description="Helical" evidence="1">
    <location>
        <begin position="73"/>
        <end position="95"/>
    </location>
</feature>
<reference evidence="2" key="1">
    <citation type="submission" date="2020-06" db="EMBL/GenBank/DDBJ databases">
        <title>Draft genome sequences of strains closely related to Aspergillus parafelis and Aspergillus hiratsukae.</title>
        <authorList>
            <person name="Dos Santos R.A.C."/>
            <person name="Rivero-Menendez O."/>
            <person name="Steenwyk J.L."/>
            <person name="Mead M.E."/>
            <person name="Goldman G.H."/>
            <person name="Alastruey-Izquierdo A."/>
            <person name="Rokas A."/>
        </authorList>
    </citation>
    <scope>NUCLEOTIDE SEQUENCE</scope>
    <source>
        <strain evidence="2">CNM-CM7691</strain>
    </source>
</reference>
<evidence type="ECO:0000313" key="2">
    <source>
        <dbReference type="EMBL" id="KAF7176595.1"/>
    </source>
</evidence>
<sequence>MLLLSGLRPGPSLKFLKLEGVWKNSFDRTFLICSGCLGGHGSPPAQYKKAADPVFLLFPFSPAILFAPAHETFLFLSCAVLLLDLVFLLSADIYLRRLHAPSFCLSSMSHYSGPSSWSYITSLAALVPLSIMPGIVGRPSWLKTSALTAGQFPHGICSSSPPLPLFNGLPTIYHFDNHDNLPVRTGPAG</sequence>
<organism evidence="2 3">
    <name type="scientific">Aspergillus felis</name>
    <dbReference type="NCBI Taxonomy" id="1287682"/>
    <lineage>
        <taxon>Eukaryota</taxon>
        <taxon>Fungi</taxon>
        <taxon>Dikarya</taxon>
        <taxon>Ascomycota</taxon>
        <taxon>Pezizomycotina</taxon>
        <taxon>Eurotiomycetes</taxon>
        <taxon>Eurotiomycetidae</taxon>
        <taxon>Eurotiales</taxon>
        <taxon>Aspergillaceae</taxon>
        <taxon>Aspergillus</taxon>
        <taxon>Aspergillus subgen. Fumigati</taxon>
    </lineage>
</organism>
<evidence type="ECO:0000256" key="1">
    <source>
        <dbReference type="SAM" id="Phobius"/>
    </source>
</evidence>
<name>A0A8H6QN29_9EURO</name>
<proteinExistence type="predicted"/>
<gene>
    <name evidence="2" type="ORF">CNMCM7691_003087</name>
</gene>
<dbReference type="EMBL" id="JACBAG010001910">
    <property type="protein sequence ID" value="KAF7176595.1"/>
    <property type="molecule type" value="Genomic_DNA"/>
</dbReference>
<feature type="transmembrane region" description="Helical" evidence="1">
    <location>
        <begin position="116"/>
        <end position="136"/>
    </location>
</feature>
<keyword evidence="1" id="KW-1133">Transmembrane helix</keyword>
<evidence type="ECO:0000313" key="3">
    <source>
        <dbReference type="Proteomes" id="UP000641853"/>
    </source>
</evidence>